<dbReference type="EMBL" id="CP016359">
    <property type="protein sequence ID" value="APU68874.1"/>
    <property type="molecule type" value="Genomic_DNA"/>
</dbReference>
<dbReference type="Proteomes" id="UP000186230">
    <property type="component" value="Chromosome"/>
</dbReference>
<dbReference type="STRING" id="1229726.GRFL_2150"/>
<dbReference type="Gene3D" id="2.60.40.1080">
    <property type="match status" value="2"/>
</dbReference>
<evidence type="ECO:0000313" key="1">
    <source>
        <dbReference type="EMBL" id="APU68874.1"/>
    </source>
</evidence>
<protein>
    <submittedName>
        <fullName evidence="1">Uncharacterized protein</fullName>
    </submittedName>
</protein>
<dbReference type="GO" id="GO:0016788">
    <property type="term" value="F:hydrolase activity, acting on ester bonds"/>
    <property type="evidence" value="ECO:0007669"/>
    <property type="project" value="UniProtKB-ARBA"/>
</dbReference>
<accession>A0A1L7I6M4</accession>
<proteinExistence type="predicted"/>
<dbReference type="Gene3D" id="3.40.50.1110">
    <property type="entry name" value="SGNH hydrolase"/>
    <property type="match status" value="1"/>
</dbReference>
<dbReference type="InterPro" id="IPR003343">
    <property type="entry name" value="Big_2"/>
</dbReference>
<organism evidence="1 2">
    <name type="scientific">Christiangramia flava JLT2011</name>
    <dbReference type="NCBI Taxonomy" id="1229726"/>
    <lineage>
        <taxon>Bacteria</taxon>
        <taxon>Pseudomonadati</taxon>
        <taxon>Bacteroidota</taxon>
        <taxon>Flavobacteriia</taxon>
        <taxon>Flavobacteriales</taxon>
        <taxon>Flavobacteriaceae</taxon>
        <taxon>Christiangramia</taxon>
    </lineage>
</organism>
<evidence type="ECO:0000313" key="2">
    <source>
        <dbReference type="Proteomes" id="UP000186230"/>
    </source>
</evidence>
<reference evidence="1 2" key="1">
    <citation type="submission" date="2016-07" db="EMBL/GenBank/DDBJ databases">
        <title>Multi-omics approach to identify versatile polysaccharide utilization systems of a marine flavobacterium Gramella flava.</title>
        <authorList>
            <person name="Tang K."/>
        </authorList>
    </citation>
    <scope>NUCLEOTIDE SEQUENCE [LARGE SCALE GENOMIC DNA]</scope>
    <source>
        <strain evidence="1 2">JLT2011</strain>
    </source>
</reference>
<dbReference type="InterPro" id="IPR036514">
    <property type="entry name" value="SGNH_hydro_sf"/>
</dbReference>
<gene>
    <name evidence="1" type="ORF">GRFL_2150</name>
</gene>
<dbReference type="InterPro" id="IPR032616">
    <property type="entry name" value="DUF4886"/>
</dbReference>
<dbReference type="SMART" id="SM00635">
    <property type="entry name" value="BID_2"/>
    <property type="match status" value="2"/>
</dbReference>
<dbReference type="Pfam" id="PF16227">
    <property type="entry name" value="DUF4886"/>
    <property type="match status" value="1"/>
</dbReference>
<name>A0A1L7I6M4_9FLAO</name>
<keyword evidence="2" id="KW-1185">Reference proteome</keyword>
<dbReference type="AlphaFoldDB" id="A0A1L7I6M4"/>
<dbReference type="KEGG" id="gfl:GRFL_2150"/>
<sequence length="650" mass="70536">MMVFFAAFFTLASCDDPEQIEPKNDLAVNLTTASMVVGKELTLKPLFQQASTKYSWSVSDSTVIEIESVGKDYSAVIKAVGEGTATATIESMDGSEMASSTITTTMIRETEVSVPASITAYTQSTVTITPEFNLVEVPTQEYTWTAEPADIVSLEVDPGTYEVTIQGLQVGTTNLTITSEDGQISGTTSVTVEDENDGVLKVLAIGNSFSEDAIEYYLYGLAKAAGKDIVIGNLYIGGAELALHVENANNNAEVYSYRKINKSGTKTTTENVSIATAVADENWDYISFQQVSQNSGLYDTFTETLPALYEYVSQQNGNEYTRYLLHQTWAYAQNSTHSGFVNYDNDQMKMYEAIVSAYNQAEALIPTYKIVPSGTAIQNARTSYLGDNFNRDGYHLNEIGRYTAASTWFEILFGESVVGNSYVPDGFVDVDAEIAQNAAHEAVLQPDAVTELTAYQNAGGSGVIEKDVYIDFATSSNSTGWNGMTSFLEDATIPNLKYQDNEFTGIEMMITSRFNGQNTNGETETNTDFNMPAEVSGNSFYGNSKGVWAGILVEKGVIKLSGFTNDSSYEFCFFGSRTATDNRETKYTVIGATTGSASLNAASNTDEIACVQGIKADANGEIMIEVTSGDNNDNGNGFFYINAMRISPEE</sequence>